<organism evidence="1 2">
    <name type="scientific">Pluteus cervinus</name>
    <dbReference type="NCBI Taxonomy" id="181527"/>
    <lineage>
        <taxon>Eukaryota</taxon>
        <taxon>Fungi</taxon>
        <taxon>Dikarya</taxon>
        <taxon>Basidiomycota</taxon>
        <taxon>Agaricomycotina</taxon>
        <taxon>Agaricomycetes</taxon>
        <taxon>Agaricomycetidae</taxon>
        <taxon>Agaricales</taxon>
        <taxon>Pluteineae</taxon>
        <taxon>Pluteaceae</taxon>
        <taxon>Pluteus</taxon>
    </lineage>
</organism>
<proteinExistence type="predicted"/>
<sequence>MVLSFSRPEPFTWPYVQPRELLAIYPPRESLPPPALPSPPRKPTFDALFSLSTHLIPACYLRSTRDVPVPGPPPATMTKLERGTYFKKLTQDLKDWRLSTNPTGLPKILWNCLNRYKRIKGGFRPNGITLFFAHANGFPKEIWEPMLAHLLSSPAGELINEVWCWESVQHGDAMIVNEQALSAVFDWADNTRDILNFLLNFLPPSSEVPLPIHLPQLSAEESERRRSLGLVDRKLVAIGHSYGGCTSALAAISFPKLFSSLVLVDPVIVEPVDKGVRIADELTFGALMRREVDEALSLFQQSPFFKAWDPAVLQVYVECGLFSTKDSDGQDVVRLKMPGIQEAIVFSETHTELEAWQQLPSLDERISLRWLLPAKPGAPEFGPPGAQQRRAWLRPANSSNIRIPSAGHLIPQESPKELASDLRDFILRQYSPSKDGVRCLL</sequence>
<dbReference type="EMBL" id="ML208262">
    <property type="protein sequence ID" value="TFK75633.1"/>
    <property type="molecule type" value="Genomic_DNA"/>
</dbReference>
<gene>
    <name evidence="1" type="ORF">BDN72DRAFT_935522</name>
</gene>
<keyword evidence="2" id="KW-1185">Reference proteome</keyword>
<reference evidence="1 2" key="1">
    <citation type="journal article" date="2019" name="Nat. Ecol. Evol.">
        <title>Megaphylogeny resolves global patterns of mushroom evolution.</title>
        <authorList>
            <person name="Varga T."/>
            <person name="Krizsan K."/>
            <person name="Foldi C."/>
            <person name="Dima B."/>
            <person name="Sanchez-Garcia M."/>
            <person name="Sanchez-Ramirez S."/>
            <person name="Szollosi G.J."/>
            <person name="Szarkandi J.G."/>
            <person name="Papp V."/>
            <person name="Albert L."/>
            <person name="Andreopoulos W."/>
            <person name="Angelini C."/>
            <person name="Antonin V."/>
            <person name="Barry K.W."/>
            <person name="Bougher N.L."/>
            <person name="Buchanan P."/>
            <person name="Buyck B."/>
            <person name="Bense V."/>
            <person name="Catcheside P."/>
            <person name="Chovatia M."/>
            <person name="Cooper J."/>
            <person name="Damon W."/>
            <person name="Desjardin D."/>
            <person name="Finy P."/>
            <person name="Geml J."/>
            <person name="Haridas S."/>
            <person name="Hughes K."/>
            <person name="Justo A."/>
            <person name="Karasinski D."/>
            <person name="Kautmanova I."/>
            <person name="Kiss B."/>
            <person name="Kocsube S."/>
            <person name="Kotiranta H."/>
            <person name="LaButti K.M."/>
            <person name="Lechner B.E."/>
            <person name="Liimatainen K."/>
            <person name="Lipzen A."/>
            <person name="Lukacs Z."/>
            <person name="Mihaltcheva S."/>
            <person name="Morgado L.N."/>
            <person name="Niskanen T."/>
            <person name="Noordeloos M.E."/>
            <person name="Ohm R.A."/>
            <person name="Ortiz-Santana B."/>
            <person name="Ovrebo C."/>
            <person name="Racz N."/>
            <person name="Riley R."/>
            <person name="Savchenko A."/>
            <person name="Shiryaev A."/>
            <person name="Soop K."/>
            <person name="Spirin V."/>
            <person name="Szebenyi C."/>
            <person name="Tomsovsky M."/>
            <person name="Tulloss R.E."/>
            <person name="Uehling J."/>
            <person name="Grigoriev I.V."/>
            <person name="Vagvolgyi C."/>
            <person name="Papp T."/>
            <person name="Martin F.M."/>
            <person name="Miettinen O."/>
            <person name="Hibbett D.S."/>
            <person name="Nagy L.G."/>
        </authorList>
    </citation>
    <scope>NUCLEOTIDE SEQUENCE [LARGE SCALE GENOMIC DNA]</scope>
    <source>
        <strain evidence="1 2">NL-1719</strain>
    </source>
</reference>
<accession>A0ACD3BC76</accession>
<evidence type="ECO:0000313" key="2">
    <source>
        <dbReference type="Proteomes" id="UP000308600"/>
    </source>
</evidence>
<dbReference type="Proteomes" id="UP000308600">
    <property type="component" value="Unassembled WGS sequence"/>
</dbReference>
<name>A0ACD3BC76_9AGAR</name>
<protein>
    <submittedName>
        <fullName evidence="1">Uncharacterized protein</fullName>
    </submittedName>
</protein>
<evidence type="ECO:0000313" key="1">
    <source>
        <dbReference type="EMBL" id="TFK75633.1"/>
    </source>
</evidence>